<evidence type="ECO:0000313" key="17">
    <source>
        <dbReference type="Proteomes" id="UP001229209"/>
    </source>
</evidence>
<proteinExistence type="inferred from homology"/>
<comment type="pathway">
    <text evidence="2 14">Cofactor biosynthesis; riboflavin biosynthesis; 5-amino-6-(D-ribitylamino)uracil from GTP: step 2/4.</text>
</comment>
<dbReference type="NCBIfam" id="TIGR00227">
    <property type="entry name" value="ribD_Cterm"/>
    <property type="match status" value="1"/>
</dbReference>
<organism evidence="16 17">
    <name type="scientific">Alicyclobacillus tolerans</name>
    <dbReference type="NCBI Taxonomy" id="90970"/>
    <lineage>
        <taxon>Bacteria</taxon>
        <taxon>Bacillati</taxon>
        <taxon>Bacillota</taxon>
        <taxon>Bacilli</taxon>
        <taxon>Bacillales</taxon>
        <taxon>Alicyclobacillaceae</taxon>
        <taxon>Alicyclobacillus</taxon>
    </lineage>
</organism>
<evidence type="ECO:0000256" key="1">
    <source>
        <dbReference type="ARBA" id="ARBA00002151"/>
    </source>
</evidence>
<keyword evidence="9 14" id="KW-0521">NADP</keyword>
<comment type="catalytic activity">
    <reaction evidence="13 14">
        <text>2,5-diamino-6-hydroxy-4-(5-phosphoribosylamino)-pyrimidine + H2O + H(+) = 5-amino-6-(5-phospho-D-ribosylamino)uracil + NH4(+)</text>
        <dbReference type="Rhea" id="RHEA:21868"/>
        <dbReference type="ChEBI" id="CHEBI:15377"/>
        <dbReference type="ChEBI" id="CHEBI:15378"/>
        <dbReference type="ChEBI" id="CHEBI:28938"/>
        <dbReference type="ChEBI" id="CHEBI:58453"/>
        <dbReference type="ChEBI" id="CHEBI:58614"/>
        <dbReference type="EC" id="3.5.4.26"/>
    </reaction>
</comment>
<comment type="cofactor">
    <cofactor evidence="14">
        <name>Zn(2+)</name>
        <dbReference type="ChEBI" id="CHEBI:29105"/>
    </cofactor>
    <text evidence="14">Binds 1 zinc ion.</text>
</comment>
<dbReference type="EC" id="1.1.1.193" evidence="14"/>
<evidence type="ECO:0000256" key="2">
    <source>
        <dbReference type="ARBA" id="ARBA00004882"/>
    </source>
</evidence>
<dbReference type="PANTHER" id="PTHR38011">
    <property type="entry name" value="DIHYDROFOLATE REDUCTASE FAMILY PROTEIN (AFU_ORTHOLOGUE AFUA_8G06820)"/>
    <property type="match status" value="1"/>
</dbReference>
<evidence type="ECO:0000256" key="7">
    <source>
        <dbReference type="ARBA" id="ARBA00022723"/>
    </source>
</evidence>
<dbReference type="SUPFAM" id="SSF53927">
    <property type="entry name" value="Cytidine deaminase-like"/>
    <property type="match status" value="1"/>
</dbReference>
<dbReference type="InterPro" id="IPR024072">
    <property type="entry name" value="DHFR-like_dom_sf"/>
</dbReference>
<name>A0ABT9LUP3_9BACL</name>
<comment type="similarity">
    <text evidence="5 14">In the C-terminal section; belongs to the HTP reductase family.</text>
</comment>
<comment type="catalytic activity">
    <reaction evidence="12 14">
        <text>5-amino-6-(5-phospho-D-ribitylamino)uracil + NADP(+) = 5-amino-6-(5-phospho-D-ribosylamino)uracil + NADPH + H(+)</text>
        <dbReference type="Rhea" id="RHEA:17845"/>
        <dbReference type="ChEBI" id="CHEBI:15378"/>
        <dbReference type="ChEBI" id="CHEBI:57783"/>
        <dbReference type="ChEBI" id="CHEBI:58349"/>
        <dbReference type="ChEBI" id="CHEBI:58421"/>
        <dbReference type="ChEBI" id="CHEBI:58453"/>
        <dbReference type="EC" id="1.1.1.193"/>
    </reaction>
</comment>
<comment type="caution">
    <text evidence="16">The sequence shown here is derived from an EMBL/GenBank/DDBJ whole genome shotgun (WGS) entry which is preliminary data.</text>
</comment>
<dbReference type="SUPFAM" id="SSF53597">
    <property type="entry name" value="Dihydrofolate reductase-like"/>
    <property type="match status" value="1"/>
</dbReference>
<dbReference type="InterPro" id="IPR050765">
    <property type="entry name" value="Riboflavin_Biosynth_HTPR"/>
</dbReference>
<evidence type="ECO:0000256" key="9">
    <source>
        <dbReference type="ARBA" id="ARBA00022857"/>
    </source>
</evidence>
<evidence type="ECO:0000259" key="15">
    <source>
        <dbReference type="PROSITE" id="PS51747"/>
    </source>
</evidence>
<feature type="domain" description="CMP/dCMP-type deaminase" evidence="15">
    <location>
        <begin position="29"/>
        <end position="151"/>
    </location>
</feature>
<dbReference type="InterPro" id="IPR002734">
    <property type="entry name" value="RibDG_C"/>
</dbReference>
<evidence type="ECO:0000256" key="4">
    <source>
        <dbReference type="ARBA" id="ARBA00005259"/>
    </source>
</evidence>
<dbReference type="PROSITE" id="PS51747">
    <property type="entry name" value="CYT_DCMP_DEAMINASES_2"/>
    <property type="match status" value="1"/>
</dbReference>
<evidence type="ECO:0000256" key="6">
    <source>
        <dbReference type="ARBA" id="ARBA00022619"/>
    </source>
</evidence>
<dbReference type="GO" id="GO:0008835">
    <property type="term" value="F:diaminohydroxyphosphoribosylaminopyrimidine deaminase activity"/>
    <property type="evidence" value="ECO:0007669"/>
    <property type="project" value="UniProtKB-EC"/>
</dbReference>
<dbReference type="PIRSF" id="PIRSF006769">
    <property type="entry name" value="RibD"/>
    <property type="match status" value="1"/>
</dbReference>
<dbReference type="Pfam" id="PF00383">
    <property type="entry name" value="dCMP_cyt_deam_1"/>
    <property type="match status" value="1"/>
</dbReference>
<reference evidence="16 17" key="1">
    <citation type="submission" date="2023-07" db="EMBL/GenBank/DDBJ databases">
        <title>Genomic Encyclopedia of Type Strains, Phase IV (KMG-IV): sequencing the most valuable type-strain genomes for metagenomic binning, comparative biology and taxonomic classification.</title>
        <authorList>
            <person name="Goeker M."/>
        </authorList>
    </citation>
    <scope>NUCLEOTIDE SEQUENCE [LARGE SCALE GENOMIC DNA]</scope>
    <source>
        <strain evidence="16 17">DSM 25924</strain>
    </source>
</reference>
<comment type="similarity">
    <text evidence="4 14">In the N-terminal section; belongs to the cytidine and deoxycytidylate deaminase family.</text>
</comment>
<dbReference type="Gene3D" id="3.40.140.10">
    <property type="entry name" value="Cytidine Deaminase, domain 2"/>
    <property type="match status" value="1"/>
</dbReference>
<evidence type="ECO:0000256" key="5">
    <source>
        <dbReference type="ARBA" id="ARBA00007417"/>
    </source>
</evidence>
<comment type="pathway">
    <text evidence="3 14">Cofactor biosynthesis; riboflavin biosynthesis; 5-amino-6-(D-ribitylamino)uracil from GTP: step 3/4.</text>
</comment>
<dbReference type="InterPro" id="IPR016193">
    <property type="entry name" value="Cytidine_deaminase-like"/>
</dbReference>
<dbReference type="Pfam" id="PF01872">
    <property type="entry name" value="RibD_C"/>
    <property type="match status" value="1"/>
</dbReference>
<dbReference type="Gene3D" id="3.40.430.10">
    <property type="entry name" value="Dihydrofolate Reductase, subunit A"/>
    <property type="match status" value="1"/>
</dbReference>
<evidence type="ECO:0000313" key="16">
    <source>
        <dbReference type="EMBL" id="MDP9727980.1"/>
    </source>
</evidence>
<dbReference type="GO" id="GO:0008703">
    <property type="term" value="F:5-amino-6-(5-phosphoribosylamino)uracil reductase activity"/>
    <property type="evidence" value="ECO:0007669"/>
    <property type="project" value="UniProtKB-EC"/>
</dbReference>
<dbReference type="EMBL" id="JAURUO010000004">
    <property type="protein sequence ID" value="MDP9727980.1"/>
    <property type="molecule type" value="Genomic_DNA"/>
</dbReference>
<evidence type="ECO:0000256" key="14">
    <source>
        <dbReference type="PIRNR" id="PIRNR006769"/>
    </source>
</evidence>
<dbReference type="Proteomes" id="UP001229209">
    <property type="component" value="Unassembled WGS sequence"/>
</dbReference>
<dbReference type="InterPro" id="IPR004794">
    <property type="entry name" value="Eubact_RibD"/>
</dbReference>
<dbReference type="InterPro" id="IPR002125">
    <property type="entry name" value="CMP_dCMP_dom"/>
</dbReference>
<evidence type="ECO:0000256" key="12">
    <source>
        <dbReference type="ARBA" id="ARBA00049861"/>
    </source>
</evidence>
<protein>
    <recommendedName>
        <fullName evidence="14">Riboflavin biosynthesis protein RibD</fullName>
    </recommendedName>
    <domain>
        <recommendedName>
            <fullName evidence="14">Diaminohydroxyphosphoribosylaminopyrimidine deaminase</fullName>
            <shortName evidence="14">DRAP deaminase</shortName>
            <ecNumber evidence="14">3.5.4.26</ecNumber>
        </recommendedName>
        <alternativeName>
            <fullName evidence="14">Riboflavin-specific deaminase</fullName>
        </alternativeName>
    </domain>
    <domain>
        <recommendedName>
            <fullName evidence="14">5-amino-6-(5-phosphoribosylamino)uracil reductase</fullName>
            <ecNumber evidence="14">1.1.1.193</ecNumber>
        </recommendedName>
        <alternativeName>
            <fullName evidence="14">HTP reductase</fullName>
        </alternativeName>
    </domain>
</protein>
<keyword evidence="8 14" id="KW-0862">Zinc</keyword>
<sequence>MQMFADFIEELLEDKHWALANLHSFLDESEDERWMRMALSLAATAGSQTHPNPRVGCVLVKEGQLIGQGAHLRAGTPHAEIHALRQAGPEAKGATAYVTLEPCSHYGRTPPCADALIQAGIKRVVLAMVDPDLRVSGRGAAKLQAAGIDVKMGVMEEEARRLNKPYLHVQTTHMPYVVWKTASTLDGRMATSTGDSRWVSGEKSRQMVHYWRSRVDAVMVGIGTVLADNPQLTVRLSHMRDVRQPIRIVIDTHLHTPPAARLLSEPGRTLIYCGQQFLQSEQKEELISQGDVEVVGVATDVNGRLDLRAMLADLANRQVVTVLLESGPTLSTSFLEQGLVQEIAWFMAPKLLLSGKSTLLSQQPITRMSDALQLDSVKVRMVGQDILLTAVLGGQS</sequence>
<dbReference type="EC" id="3.5.4.26" evidence="14"/>
<accession>A0ABT9LUP3</accession>
<comment type="function">
    <text evidence="1 14">Converts 2,5-diamino-6-(ribosylamino)-4(3h)-pyrimidinone 5'-phosphate into 5-amino-6-(ribosylamino)-2,4(1h,3h)-pyrimidinedione 5'-phosphate.</text>
</comment>
<gene>
    <name evidence="16" type="ORF">J2S04_000911</name>
</gene>
<evidence type="ECO:0000256" key="13">
    <source>
        <dbReference type="ARBA" id="ARBA00049886"/>
    </source>
</evidence>
<dbReference type="CDD" id="cd01284">
    <property type="entry name" value="Riboflavin_deaminase-reductase"/>
    <property type="match status" value="1"/>
</dbReference>
<keyword evidence="17" id="KW-1185">Reference proteome</keyword>
<dbReference type="PROSITE" id="PS00903">
    <property type="entry name" value="CYT_DCMP_DEAMINASES_1"/>
    <property type="match status" value="1"/>
</dbReference>
<dbReference type="InterPro" id="IPR016192">
    <property type="entry name" value="APOBEC/CMP_deaminase_Zn-bd"/>
</dbReference>
<keyword evidence="11" id="KW-0511">Multifunctional enzyme</keyword>
<keyword evidence="7 14" id="KW-0479">Metal-binding</keyword>
<keyword evidence="10 14" id="KW-0560">Oxidoreductase</keyword>
<evidence type="ECO:0000256" key="11">
    <source>
        <dbReference type="ARBA" id="ARBA00023268"/>
    </source>
</evidence>
<dbReference type="PANTHER" id="PTHR38011:SF7">
    <property type="entry name" value="2,5-DIAMINO-6-RIBOSYLAMINO-4(3H)-PYRIMIDINONE 5'-PHOSPHATE REDUCTASE"/>
    <property type="match status" value="1"/>
</dbReference>
<evidence type="ECO:0000256" key="10">
    <source>
        <dbReference type="ARBA" id="ARBA00023002"/>
    </source>
</evidence>
<dbReference type="InterPro" id="IPR011549">
    <property type="entry name" value="RibD_C"/>
</dbReference>
<evidence type="ECO:0000256" key="8">
    <source>
        <dbReference type="ARBA" id="ARBA00022833"/>
    </source>
</evidence>
<keyword evidence="14 16" id="KW-0378">Hydrolase</keyword>
<evidence type="ECO:0000256" key="3">
    <source>
        <dbReference type="ARBA" id="ARBA00004910"/>
    </source>
</evidence>
<keyword evidence="6 14" id="KW-0686">Riboflavin biosynthesis</keyword>
<dbReference type="NCBIfam" id="TIGR00326">
    <property type="entry name" value="eubact_ribD"/>
    <property type="match status" value="1"/>
</dbReference>